<proteinExistence type="predicted"/>
<evidence type="ECO:0000313" key="1">
    <source>
        <dbReference type="EMBL" id="WRL62262.1"/>
    </source>
</evidence>
<gene>
    <name evidence="1" type="ORF">U6N30_19765</name>
</gene>
<dbReference type="EMBL" id="CP141261">
    <property type="protein sequence ID" value="WRL62262.1"/>
    <property type="molecule type" value="Genomic_DNA"/>
</dbReference>
<keyword evidence="2" id="KW-1185">Reference proteome</keyword>
<organism evidence="1 2">
    <name type="scientific">Blastococcus brunescens</name>
    <dbReference type="NCBI Taxonomy" id="1564165"/>
    <lineage>
        <taxon>Bacteria</taxon>
        <taxon>Bacillati</taxon>
        <taxon>Actinomycetota</taxon>
        <taxon>Actinomycetes</taxon>
        <taxon>Geodermatophilales</taxon>
        <taxon>Geodermatophilaceae</taxon>
        <taxon>Blastococcus</taxon>
    </lineage>
</organism>
<sequence length="78" mass="8209">MLLQIEDLPGFCSLSVLTDGETGRTAAAVVHESRAAMHAATGMAQSLREDFARQLGGSITDVAEFGLALAHLRVPETV</sequence>
<accession>A0ABZ1AUK2</accession>
<dbReference type="Proteomes" id="UP001324287">
    <property type="component" value="Chromosome"/>
</dbReference>
<evidence type="ECO:0000313" key="2">
    <source>
        <dbReference type="Proteomes" id="UP001324287"/>
    </source>
</evidence>
<dbReference type="RefSeq" id="WP_324273617.1">
    <property type="nucleotide sequence ID" value="NZ_CP141261.1"/>
</dbReference>
<reference evidence="1 2" key="1">
    <citation type="submission" date="2023-12" db="EMBL/GenBank/DDBJ databases">
        <title>Blastococcus brunescens sp. nov., an actonobacterium isolated from sandstone collected in sahara desert.</title>
        <authorList>
            <person name="Gtari M."/>
            <person name="Ghodhbane F."/>
        </authorList>
    </citation>
    <scope>NUCLEOTIDE SEQUENCE [LARGE SCALE GENOMIC DNA]</scope>
    <source>
        <strain evidence="1 2">BMG 8361</strain>
    </source>
</reference>
<protein>
    <submittedName>
        <fullName evidence="1">Uncharacterized protein</fullName>
    </submittedName>
</protein>
<name>A0ABZ1AUK2_9ACTN</name>